<name>A0ABS2HME3_9VIBR</name>
<dbReference type="InterPro" id="IPR024079">
    <property type="entry name" value="MetalloPept_cat_dom_sf"/>
</dbReference>
<sequence>MKKALLASVVLGVLSGCGGSDGGEEDKTLTDSEVSALIQCSNLAEAAPCTQNVYGSWGVLVSQEYQDDYCTSTYCFADGSSSPEFPNLTRFRDNGELIPVYYLDSKDPRFEYALNKAEEIIGYQLFDRKGVISLEFDDTPFFDIDYSELPSDWGFIWSQGTAPGSCSSGTVSVAPYTTSIVSYAVGSDYGIDKTKWSSGYAWINLDSAYPDPSCTTIANNDVSLHELAHALGMNNHFDGFGDGAAFNKNAERVLRNMYSKQNPAGQPFDSLNIEP</sequence>
<proteinExistence type="predicted"/>
<gene>
    <name evidence="1" type="ORF">JQC93_12520</name>
</gene>
<protein>
    <recommendedName>
        <fullName evidence="3">Peptidase M10 metallopeptidase domain-containing protein</fullName>
    </recommendedName>
</protein>
<organism evidence="1 2">
    <name type="scientific">Vibrio ulleungensis</name>
    <dbReference type="NCBI Taxonomy" id="2807619"/>
    <lineage>
        <taxon>Bacteria</taxon>
        <taxon>Pseudomonadati</taxon>
        <taxon>Pseudomonadota</taxon>
        <taxon>Gammaproteobacteria</taxon>
        <taxon>Vibrionales</taxon>
        <taxon>Vibrionaceae</taxon>
        <taxon>Vibrio</taxon>
    </lineage>
</organism>
<evidence type="ECO:0000313" key="1">
    <source>
        <dbReference type="EMBL" id="MBM7037229.1"/>
    </source>
</evidence>
<dbReference type="Gene3D" id="3.40.390.10">
    <property type="entry name" value="Collagenase (Catalytic Domain)"/>
    <property type="match status" value="1"/>
</dbReference>
<keyword evidence="2" id="KW-1185">Reference proteome</keyword>
<dbReference type="Proteomes" id="UP000809621">
    <property type="component" value="Unassembled WGS sequence"/>
</dbReference>
<comment type="caution">
    <text evidence="1">The sequence shown here is derived from an EMBL/GenBank/DDBJ whole genome shotgun (WGS) entry which is preliminary data.</text>
</comment>
<reference evidence="1 2" key="1">
    <citation type="submission" date="2021-02" db="EMBL/GenBank/DDBJ databases">
        <authorList>
            <person name="Park J.-S."/>
        </authorList>
    </citation>
    <scope>NUCLEOTIDE SEQUENCE [LARGE SCALE GENOMIC DNA]</scope>
    <source>
        <strain evidence="1 2">188UL20-2</strain>
    </source>
</reference>
<dbReference type="RefSeq" id="WP_205158775.1">
    <property type="nucleotide sequence ID" value="NZ_JAFEUM010000004.1"/>
</dbReference>
<evidence type="ECO:0008006" key="3">
    <source>
        <dbReference type="Google" id="ProtNLM"/>
    </source>
</evidence>
<dbReference type="PROSITE" id="PS51257">
    <property type="entry name" value="PROKAR_LIPOPROTEIN"/>
    <property type="match status" value="1"/>
</dbReference>
<evidence type="ECO:0000313" key="2">
    <source>
        <dbReference type="Proteomes" id="UP000809621"/>
    </source>
</evidence>
<dbReference type="SUPFAM" id="SSF55486">
    <property type="entry name" value="Metalloproteases ('zincins'), catalytic domain"/>
    <property type="match status" value="1"/>
</dbReference>
<dbReference type="EMBL" id="JAFEUM010000004">
    <property type="protein sequence ID" value="MBM7037229.1"/>
    <property type="molecule type" value="Genomic_DNA"/>
</dbReference>
<accession>A0ABS2HME3</accession>